<keyword evidence="6 13" id="KW-0812">Transmembrane</keyword>
<keyword evidence="15" id="KW-1185">Reference proteome</keyword>
<keyword evidence="9 13" id="KW-0443">Lipid metabolism</keyword>
<evidence type="ECO:0000256" key="1">
    <source>
        <dbReference type="ARBA" id="ARBA00004141"/>
    </source>
</evidence>
<keyword evidence="10 13" id="KW-0472">Membrane</keyword>
<evidence type="ECO:0000256" key="10">
    <source>
        <dbReference type="ARBA" id="ARBA00023136"/>
    </source>
</evidence>
<comment type="function">
    <text evidence="13">Catalyzes the third of the four reactions of the long-chain fatty acids elongation cycle. This endoplasmic reticulum-bound enzymatic process, allows the addition of two carbons to the chain of long- and very long-chain fatty acids/VLCFAs per cycle. This enzyme catalyzes the dehydration of the 3-hydroxyacyl-CoA intermediate into trans-2,3-enoyl-CoA, within each cycle of fatty acid elongation. Thereby, it participates to the production of VLCFAs of different chain lengths that are involved in multiple biological processes as precursors of membrane lipids and lipid mediators.</text>
</comment>
<dbReference type="PANTHER" id="PTHR11035">
    <property type="entry name" value="VERY-LONG-CHAIN (3R)-3-HYDROXYACYL-COA DEHYDRATASE"/>
    <property type="match status" value="1"/>
</dbReference>
<comment type="similarity">
    <text evidence="3 13">Belongs to the very long-chain fatty acids dehydratase HACD family.</text>
</comment>
<protein>
    <recommendedName>
        <fullName evidence="4 13">Very-long-chain (3R)-3-hydroxyacyl-CoA dehydratase</fullName>
        <ecNumber evidence="4 13">4.2.1.134</ecNumber>
    </recommendedName>
</protein>
<dbReference type="EMBL" id="JAPZBU010000009">
    <property type="protein sequence ID" value="KAJ5386095.1"/>
    <property type="molecule type" value="Genomic_DNA"/>
</dbReference>
<reference evidence="14" key="1">
    <citation type="submission" date="2022-12" db="EMBL/GenBank/DDBJ databases">
        <authorList>
            <person name="Petersen C."/>
        </authorList>
    </citation>
    <scope>NUCLEOTIDE SEQUENCE</scope>
    <source>
        <strain evidence="14">IBT 29677</strain>
    </source>
</reference>
<dbReference type="Pfam" id="PF04387">
    <property type="entry name" value="PTPLA"/>
    <property type="match status" value="1"/>
</dbReference>
<dbReference type="GO" id="GO:0030497">
    <property type="term" value="P:fatty acid elongation"/>
    <property type="evidence" value="ECO:0007669"/>
    <property type="project" value="TreeGrafter"/>
</dbReference>
<reference evidence="14" key="2">
    <citation type="journal article" date="2023" name="IMA Fungus">
        <title>Comparative genomic study of the Penicillium genus elucidates a diverse pangenome and 15 lateral gene transfer events.</title>
        <authorList>
            <person name="Petersen C."/>
            <person name="Sorensen T."/>
            <person name="Nielsen M.R."/>
            <person name="Sondergaard T.E."/>
            <person name="Sorensen J.L."/>
            <person name="Fitzpatrick D.A."/>
            <person name="Frisvad J.C."/>
            <person name="Nielsen K.L."/>
        </authorList>
    </citation>
    <scope>NUCLEOTIDE SEQUENCE</scope>
    <source>
        <strain evidence="14">IBT 29677</strain>
    </source>
</reference>
<keyword evidence="13" id="KW-0256">Endoplasmic reticulum</keyword>
<feature type="transmembrane region" description="Helical" evidence="13">
    <location>
        <begin position="158"/>
        <end position="175"/>
    </location>
</feature>
<evidence type="ECO:0000256" key="2">
    <source>
        <dbReference type="ARBA" id="ARBA00005194"/>
    </source>
</evidence>
<evidence type="ECO:0000256" key="4">
    <source>
        <dbReference type="ARBA" id="ARBA00013122"/>
    </source>
</evidence>
<sequence length="221" mass="25053">HRHLSAMPPNQSRPSPAISRIYLMLYNTICAFFWLRILVLAVDTLISAPDKDIPVAYTTLEPWTRCAQTLAVAEILHAATGSLSGITRSPVFTTFTQVFARSVQVWAINYAFPEVTAPSAVYLAMLLAWSTADVIRYLYFAIMLAGYPVPRALKWSRYSLFTILYPIGISSEWWLMYKVTNVTTNMILAGTFYFCLGLYVPGSAMMYTYMLKQRKKVLTQN</sequence>
<comment type="catalytic activity">
    <reaction evidence="13">
        <text>a very-long-chain (3R)-3-hydroxyacyl-CoA = a very-long-chain (2E)-enoyl-CoA + H2O</text>
        <dbReference type="Rhea" id="RHEA:45812"/>
        <dbReference type="ChEBI" id="CHEBI:15377"/>
        <dbReference type="ChEBI" id="CHEBI:83728"/>
        <dbReference type="ChEBI" id="CHEBI:85440"/>
        <dbReference type="EC" id="4.2.1.134"/>
    </reaction>
</comment>
<feature type="transmembrane region" description="Helical" evidence="13">
    <location>
        <begin position="120"/>
        <end position="146"/>
    </location>
</feature>
<dbReference type="AlphaFoldDB" id="A0A9W9VN14"/>
<evidence type="ECO:0000256" key="13">
    <source>
        <dbReference type="RuleBase" id="RU363109"/>
    </source>
</evidence>
<comment type="caution">
    <text evidence="13">Lacks conserved residue(s) required for the propagation of feature annotation.</text>
</comment>
<dbReference type="RefSeq" id="XP_056483893.1">
    <property type="nucleotide sequence ID" value="XM_056633273.1"/>
</dbReference>
<organism evidence="14 15">
    <name type="scientific">Penicillium cosmopolitanum</name>
    <dbReference type="NCBI Taxonomy" id="1131564"/>
    <lineage>
        <taxon>Eukaryota</taxon>
        <taxon>Fungi</taxon>
        <taxon>Dikarya</taxon>
        <taxon>Ascomycota</taxon>
        <taxon>Pezizomycotina</taxon>
        <taxon>Eurotiomycetes</taxon>
        <taxon>Eurotiomycetidae</taxon>
        <taxon>Eurotiales</taxon>
        <taxon>Aspergillaceae</taxon>
        <taxon>Penicillium</taxon>
    </lineage>
</organism>
<dbReference type="EC" id="4.2.1.134" evidence="4 13"/>
<evidence type="ECO:0000256" key="3">
    <source>
        <dbReference type="ARBA" id="ARBA00007811"/>
    </source>
</evidence>
<accession>A0A9W9VN14</accession>
<dbReference type="GeneID" id="81372253"/>
<comment type="pathway">
    <text evidence="2 13">Lipid metabolism; fatty acid biosynthesis.</text>
</comment>
<evidence type="ECO:0000256" key="11">
    <source>
        <dbReference type="ARBA" id="ARBA00023160"/>
    </source>
</evidence>
<feature type="non-terminal residue" evidence="14">
    <location>
        <position position="221"/>
    </location>
</feature>
<evidence type="ECO:0000313" key="14">
    <source>
        <dbReference type="EMBL" id="KAJ5386095.1"/>
    </source>
</evidence>
<dbReference type="GO" id="GO:0030148">
    <property type="term" value="P:sphingolipid biosynthetic process"/>
    <property type="evidence" value="ECO:0007669"/>
    <property type="project" value="TreeGrafter"/>
</dbReference>
<feature type="transmembrane region" description="Helical" evidence="13">
    <location>
        <begin position="21"/>
        <end position="42"/>
    </location>
</feature>
<comment type="caution">
    <text evidence="14">The sequence shown here is derived from an EMBL/GenBank/DDBJ whole genome shotgun (WGS) entry which is preliminary data.</text>
</comment>
<proteinExistence type="inferred from homology"/>
<evidence type="ECO:0000256" key="7">
    <source>
        <dbReference type="ARBA" id="ARBA00022832"/>
    </source>
</evidence>
<evidence type="ECO:0000256" key="8">
    <source>
        <dbReference type="ARBA" id="ARBA00022989"/>
    </source>
</evidence>
<dbReference type="Proteomes" id="UP001147747">
    <property type="component" value="Unassembled WGS sequence"/>
</dbReference>
<dbReference type="InterPro" id="IPR007482">
    <property type="entry name" value="Tyr_Pase-like_PTPLA"/>
</dbReference>
<keyword evidence="7 13" id="KW-0276">Fatty acid metabolism</keyword>
<evidence type="ECO:0000256" key="12">
    <source>
        <dbReference type="ARBA" id="ARBA00023239"/>
    </source>
</evidence>
<evidence type="ECO:0000256" key="5">
    <source>
        <dbReference type="ARBA" id="ARBA00022516"/>
    </source>
</evidence>
<evidence type="ECO:0000313" key="15">
    <source>
        <dbReference type="Proteomes" id="UP001147747"/>
    </source>
</evidence>
<evidence type="ECO:0000256" key="6">
    <source>
        <dbReference type="ARBA" id="ARBA00022692"/>
    </source>
</evidence>
<dbReference type="GO" id="GO:0102158">
    <property type="term" value="F:very-long-chain (3R)-3-hydroxyacyl-CoA dehydratase activity"/>
    <property type="evidence" value="ECO:0007669"/>
    <property type="project" value="UniProtKB-EC"/>
</dbReference>
<gene>
    <name evidence="14" type="ORF">N7509_008636</name>
</gene>
<keyword evidence="8 13" id="KW-1133">Transmembrane helix</keyword>
<keyword evidence="12 13" id="KW-0456">Lyase</keyword>
<dbReference type="GO" id="GO:0005789">
    <property type="term" value="C:endoplasmic reticulum membrane"/>
    <property type="evidence" value="ECO:0007669"/>
    <property type="project" value="UniProtKB-SubCell"/>
</dbReference>
<feature type="transmembrane region" description="Helical" evidence="13">
    <location>
        <begin position="187"/>
        <end position="209"/>
    </location>
</feature>
<evidence type="ECO:0000256" key="9">
    <source>
        <dbReference type="ARBA" id="ARBA00023098"/>
    </source>
</evidence>
<keyword evidence="5 13" id="KW-0444">Lipid biosynthesis</keyword>
<keyword evidence="11 13" id="KW-0275">Fatty acid biosynthesis</keyword>
<comment type="subcellular location">
    <subcellularLocation>
        <location evidence="13">Endoplasmic reticulum membrane</location>
        <topology evidence="13">Multi-pass membrane protein</topology>
    </subcellularLocation>
    <subcellularLocation>
        <location evidence="1">Membrane</location>
        <topology evidence="1">Multi-pass membrane protein</topology>
    </subcellularLocation>
</comment>
<dbReference type="PANTHER" id="PTHR11035:SF24">
    <property type="entry name" value="VERY-LONG-CHAIN (3R)-3-HYDROXYACYL-COA DEHYDRATASE"/>
    <property type="match status" value="1"/>
</dbReference>
<name>A0A9W9VN14_9EURO</name>
<dbReference type="GO" id="GO:0042761">
    <property type="term" value="P:very long-chain fatty acid biosynthetic process"/>
    <property type="evidence" value="ECO:0007669"/>
    <property type="project" value="TreeGrafter"/>
</dbReference>
<dbReference type="OrthoDB" id="46988at2759"/>